<keyword evidence="4" id="KW-0813">Transport</keyword>
<evidence type="ECO:0000256" key="8">
    <source>
        <dbReference type="ARBA" id="ARBA00031344"/>
    </source>
</evidence>
<feature type="non-terminal residue" evidence="12">
    <location>
        <position position="660"/>
    </location>
</feature>
<sequence length="660" mass="73452">MAASSRAEGDPLAGVGLLVDRPSRFITYAKLFGSTSVRLPYSRVRVEWGEGKMRLFVRSSGVGGNSQKGKQRKPLINSNKHESNVAEKGHVGVAPVAQMSTHATLIDRDPFQLERLAEELETRELNPHAGSESPSHDLPIFVPLSHSNPYITAEAFNVEDFLLSRSHTSLPDLRTELRDYLATLKEELVKLINDDYEAFISLSTDLRGEGARLERLKYPLGMLKSEILVCTGELQVIQDAIQDKLTKRAVLREEKALLHLLLKISEARANRAKHLARVAAEYTQLLYHVSKARDSSCIYVNEIQWRIDRIQSTLSSDLDHLFGATLLAVTSGPGKGKEKAVVVGTSEGEKAKLMADLTECLRTYDILGLWRDAEDVIRREVVRDFVKKTIHPGALTAPHSPIMPHTPLPASPEDRHPRTHVPGAAHLTPGPLTAFAHPPRTPYTPFTAFASKQNPFAFSQTSALSAAHLLDEDEDALARVYNQLLRFVERDLKKIMEIGQQICAKTVPGEKSKDLNRVLGQGKDKDKVGIKENGSNEGFEILANAVWAEFGRAVMDEMGGAVFAAGRPDEFRKHHETSQAFLRSLEFLAPSIQSIETMRSHTVYRTFERRWQLPVYFQLRWKEIVGKLEDGLAVTSIDLASNKATEPFLTSQAAAVWDAI</sequence>
<accession>A0A166XDB0</accession>
<dbReference type="InterPro" id="IPR024603">
    <property type="entry name" value="COG_complex_COG2_C"/>
</dbReference>
<evidence type="ECO:0000256" key="1">
    <source>
        <dbReference type="ARBA" id="ARBA00004395"/>
    </source>
</evidence>
<dbReference type="OrthoDB" id="332281at2759"/>
<keyword evidence="6" id="KW-0333">Golgi apparatus</keyword>
<feature type="region of interest" description="Disordered" evidence="9">
    <location>
        <begin position="59"/>
        <end position="82"/>
    </location>
</feature>
<dbReference type="PANTHER" id="PTHR12961:SF0">
    <property type="entry name" value="CONSERVED OLIGOMERIC GOLGI COMPLEX SUBUNIT 2"/>
    <property type="match status" value="1"/>
</dbReference>
<name>A0A166XDB0_9AGAM</name>
<gene>
    <name evidence="12" type="ORF">FIBSPDRAFT_924107</name>
</gene>
<evidence type="ECO:0000259" key="11">
    <source>
        <dbReference type="Pfam" id="PF12022"/>
    </source>
</evidence>
<dbReference type="GO" id="GO:0017119">
    <property type="term" value="C:Golgi transport complex"/>
    <property type="evidence" value="ECO:0007669"/>
    <property type="project" value="TreeGrafter"/>
</dbReference>
<reference evidence="12 13" key="1">
    <citation type="journal article" date="2016" name="Mol. Biol. Evol.">
        <title>Comparative Genomics of Early-Diverging Mushroom-Forming Fungi Provides Insights into the Origins of Lignocellulose Decay Capabilities.</title>
        <authorList>
            <person name="Nagy L.G."/>
            <person name="Riley R."/>
            <person name="Tritt A."/>
            <person name="Adam C."/>
            <person name="Daum C."/>
            <person name="Floudas D."/>
            <person name="Sun H."/>
            <person name="Yadav J.S."/>
            <person name="Pangilinan J."/>
            <person name="Larsson K.H."/>
            <person name="Matsuura K."/>
            <person name="Barry K."/>
            <person name="Labutti K."/>
            <person name="Kuo R."/>
            <person name="Ohm R.A."/>
            <person name="Bhattacharya S.S."/>
            <person name="Shirouzu T."/>
            <person name="Yoshinaga Y."/>
            <person name="Martin F.M."/>
            <person name="Grigoriev I.V."/>
            <person name="Hibbett D.S."/>
        </authorList>
    </citation>
    <scope>NUCLEOTIDE SEQUENCE [LARGE SCALE GENOMIC DNA]</scope>
    <source>
        <strain evidence="12 13">CBS 109695</strain>
    </source>
</reference>
<dbReference type="AlphaFoldDB" id="A0A166XDB0"/>
<dbReference type="GO" id="GO:0006891">
    <property type="term" value="P:intra-Golgi vesicle-mediated transport"/>
    <property type="evidence" value="ECO:0007669"/>
    <property type="project" value="TreeGrafter"/>
</dbReference>
<evidence type="ECO:0000256" key="6">
    <source>
        <dbReference type="ARBA" id="ARBA00023034"/>
    </source>
</evidence>
<dbReference type="EMBL" id="KV417480">
    <property type="protein sequence ID" value="KZP34671.1"/>
    <property type="molecule type" value="Genomic_DNA"/>
</dbReference>
<dbReference type="Proteomes" id="UP000076532">
    <property type="component" value="Unassembled WGS sequence"/>
</dbReference>
<dbReference type="Pfam" id="PF12022">
    <property type="entry name" value="COG2_C"/>
    <property type="match status" value="1"/>
</dbReference>
<evidence type="ECO:0000259" key="10">
    <source>
        <dbReference type="Pfam" id="PF06148"/>
    </source>
</evidence>
<feature type="domain" description="Conserved oligomeric Golgi complex subunit 2 N-terminal" evidence="10">
    <location>
        <begin position="148"/>
        <end position="216"/>
    </location>
</feature>
<evidence type="ECO:0000256" key="9">
    <source>
        <dbReference type="SAM" id="MobiDB-lite"/>
    </source>
</evidence>
<keyword evidence="13" id="KW-1185">Reference proteome</keyword>
<evidence type="ECO:0000256" key="2">
    <source>
        <dbReference type="ARBA" id="ARBA00007603"/>
    </source>
</evidence>
<evidence type="ECO:0000313" key="13">
    <source>
        <dbReference type="Proteomes" id="UP000076532"/>
    </source>
</evidence>
<comment type="subcellular location">
    <subcellularLocation>
        <location evidence="1">Golgi apparatus membrane</location>
        <topology evidence="1">Peripheral membrane protein</topology>
    </subcellularLocation>
</comment>
<comment type="similarity">
    <text evidence="2">Belongs to the COG2 family.</text>
</comment>
<dbReference type="PANTHER" id="PTHR12961">
    <property type="entry name" value="CONSERVED OLIGOMERIC GOLGI COMPLEX COMPONENT 2"/>
    <property type="match status" value="1"/>
</dbReference>
<dbReference type="InterPro" id="IPR009316">
    <property type="entry name" value="COG2"/>
</dbReference>
<evidence type="ECO:0000256" key="7">
    <source>
        <dbReference type="ARBA" id="ARBA00023136"/>
    </source>
</evidence>
<evidence type="ECO:0000256" key="4">
    <source>
        <dbReference type="ARBA" id="ARBA00022448"/>
    </source>
</evidence>
<dbReference type="GO" id="GO:0015031">
    <property type="term" value="P:protein transport"/>
    <property type="evidence" value="ECO:0007669"/>
    <property type="project" value="UniProtKB-KW"/>
</dbReference>
<feature type="domain" description="COG complex component COG2 C-terminal" evidence="11">
    <location>
        <begin position="609"/>
        <end position="660"/>
    </location>
</feature>
<dbReference type="GO" id="GO:0000139">
    <property type="term" value="C:Golgi membrane"/>
    <property type="evidence" value="ECO:0007669"/>
    <property type="project" value="UniProtKB-SubCell"/>
</dbReference>
<keyword evidence="5" id="KW-0653">Protein transport</keyword>
<dbReference type="GO" id="GO:0007030">
    <property type="term" value="P:Golgi organization"/>
    <property type="evidence" value="ECO:0007669"/>
    <property type="project" value="InterPro"/>
</dbReference>
<evidence type="ECO:0000313" key="12">
    <source>
        <dbReference type="EMBL" id="KZP34671.1"/>
    </source>
</evidence>
<protein>
    <recommendedName>
        <fullName evidence="3">Conserved oligomeric Golgi complex subunit 2</fullName>
    </recommendedName>
    <alternativeName>
        <fullName evidence="8">Component of oligomeric Golgi complex 2</fullName>
    </alternativeName>
</protein>
<dbReference type="STRING" id="436010.A0A166XDB0"/>
<proteinExistence type="inferred from homology"/>
<dbReference type="Pfam" id="PF06148">
    <property type="entry name" value="COG2_N"/>
    <property type="match status" value="1"/>
</dbReference>
<keyword evidence="7" id="KW-0472">Membrane</keyword>
<organism evidence="12 13">
    <name type="scientific">Athelia psychrophila</name>
    <dbReference type="NCBI Taxonomy" id="1759441"/>
    <lineage>
        <taxon>Eukaryota</taxon>
        <taxon>Fungi</taxon>
        <taxon>Dikarya</taxon>
        <taxon>Basidiomycota</taxon>
        <taxon>Agaricomycotina</taxon>
        <taxon>Agaricomycetes</taxon>
        <taxon>Agaricomycetidae</taxon>
        <taxon>Atheliales</taxon>
        <taxon>Atheliaceae</taxon>
        <taxon>Athelia</taxon>
    </lineage>
</organism>
<evidence type="ECO:0000256" key="5">
    <source>
        <dbReference type="ARBA" id="ARBA00022927"/>
    </source>
</evidence>
<evidence type="ECO:0000256" key="3">
    <source>
        <dbReference type="ARBA" id="ARBA00020977"/>
    </source>
</evidence>
<dbReference type="InterPro" id="IPR024602">
    <property type="entry name" value="COG_su2_N"/>
</dbReference>